<feature type="modified residue" description="4-aspartylphosphate" evidence="2">
    <location>
        <position position="84"/>
    </location>
</feature>
<evidence type="ECO:0000259" key="3">
    <source>
        <dbReference type="PROSITE" id="PS50110"/>
    </source>
</evidence>
<reference evidence="4 5" key="1">
    <citation type="submission" date="2019-12" db="EMBL/GenBank/DDBJ databases">
        <title>Comparative genomics gives insights into the taxonomy of the Azoarcus-Aromatoleum group and reveals separate origins of nif in the plant-associated Azoarcus and non-plant-associated Aromatoleum sub-groups.</title>
        <authorList>
            <person name="Lafos M."/>
            <person name="Maluk M."/>
            <person name="Batista M."/>
            <person name="Junghare M."/>
            <person name="Carmona M."/>
            <person name="Faoro H."/>
            <person name="Cruz L.M."/>
            <person name="Battistoni F."/>
            <person name="De Souza E."/>
            <person name="Pedrosa F."/>
            <person name="Chen W.-M."/>
            <person name="Poole P.S."/>
            <person name="Dixon R.A."/>
            <person name="James E.K."/>
        </authorList>
    </citation>
    <scope>NUCLEOTIDE SEQUENCE [LARGE SCALE GENOMIC DNA]</scope>
    <source>
        <strain evidence="4 5">ToN1</strain>
    </source>
</reference>
<dbReference type="SUPFAM" id="SSF52172">
    <property type="entry name" value="CheY-like"/>
    <property type="match status" value="2"/>
</dbReference>
<protein>
    <submittedName>
        <fullName evidence="4">Response regulator</fullName>
    </submittedName>
</protein>
<dbReference type="PANTHER" id="PTHR44591">
    <property type="entry name" value="STRESS RESPONSE REGULATOR PROTEIN 1"/>
    <property type="match status" value="1"/>
</dbReference>
<evidence type="ECO:0000313" key="4">
    <source>
        <dbReference type="EMBL" id="NMF91268.1"/>
    </source>
</evidence>
<dbReference type="EMBL" id="WTVR01000074">
    <property type="protein sequence ID" value="NMF91268.1"/>
    <property type="molecule type" value="Genomic_DNA"/>
</dbReference>
<dbReference type="InterPro" id="IPR050595">
    <property type="entry name" value="Bact_response_regulator"/>
</dbReference>
<feature type="domain" description="Response regulatory" evidence="3">
    <location>
        <begin position="198"/>
        <end position="316"/>
    </location>
</feature>
<accession>A0ABX1MTG0</accession>
<dbReference type="Pfam" id="PF00072">
    <property type="entry name" value="Response_reg"/>
    <property type="match status" value="2"/>
</dbReference>
<name>A0ABX1MTG0_9RHOO</name>
<dbReference type="InterPro" id="IPR001789">
    <property type="entry name" value="Sig_transdc_resp-reg_receiver"/>
</dbReference>
<feature type="modified residue" description="4-aspartylphosphate" evidence="2">
    <location>
        <position position="247"/>
    </location>
</feature>
<dbReference type="SMART" id="SM00448">
    <property type="entry name" value="REC"/>
    <property type="match status" value="2"/>
</dbReference>
<organism evidence="4 5">
    <name type="scientific">Aromatoleum petrolei</name>
    <dbReference type="NCBI Taxonomy" id="76116"/>
    <lineage>
        <taxon>Bacteria</taxon>
        <taxon>Pseudomonadati</taxon>
        <taxon>Pseudomonadota</taxon>
        <taxon>Betaproteobacteria</taxon>
        <taxon>Rhodocyclales</taxon>
        <taxon>Rhodocyclaceae</taxon>
        <taxon>Aromatoleum</taxon>
    </lineage>
</organism>
<dbReference type="PROSITE" id="PS50110">
    <property type="entry name" value="RESPONSE_REGULATORY"/>
    <property type="match status" value="2"/>
</dbReference>
<keyword evidence="1 2" id="KW-0597">Phosphoprotein</keyword>
<keyword evidence="5" id="KW-1185">Reference proteome</keyword>
<evidence type="ECO:0000313" key="5">
    <source>
        <dbReference type="Proteomes" id="UP000652074"/>
    </source>
</evidence>
<sequence length="319" mass="34633">MCPCVFERDWVRGEGSLAGNEAGGEAAREVEGVGRILVVDDDPFMRELMRGMLREHPAQIRVARDVTEARAVIGTFRPQVIFLDVALSGPRDGLELCAELRSGADAWRSLVIVISAHGALADIDAALRAGAHGYLLKPFSATQVRGVLDAAEAWLLGAERPFRHYWPFDRHPPLAVIMPGAAGAALPAVTQAAARKGPILVAEDDPVNRKIILKQLSVLGYQADAVEDGERALELWRAGGYAMLLTDLHMPRMDGYVLVQTIRAEEQKGGRPRAPILALSGTAPEGAEPYRDAGIDAYLGKPLQLDVLRDSLQRWLANK</sequence>
<feature type="domain" description="Response regulatory" evidence="3">
    <location>
        <begin position="35"/>
        <end position="152"/>
    </location>
</feature>
<dbReference type="PANTHER" id="PTHR44591:SF3">
    <property type="entry name" value="RESPONSE REGULATORY DOMAIN-CONTAINING PROTEIN"/>
    <property type="match status" value="1"/>
</dbReference>
<evidence type="ECO:0000256" key="2">
    <source>
        <dbReference type="PROSITE-ProRule" id="PRU00169"/>
    </source>
</evidence>
<dbReference type="CDD" id="cd17546">
    <property type="entry name" value="REC_hyHK_CKI1_RcsC-like"/>
    <property type="match status" value="1"/>
</dbReference>
<dbReference type="Gene3D" id="3.40.50.2300">
    <property type="match status" value="2"/>
</dbReference>
<gene>
    <name evidence="4" type="ORF">GPA26_22645</name>
</gene>
<dbReference type="CDD" id="cd00156">
    <property type="entry name" value="REC"/>
    <property type="match status" value="1"/>
</dbReference>
<evidence type="ECO:0000256" key="1">
    <source>
        <dbReference type="ARBA" id="ARBA00022553"/>
    </source>
</evidence>
<dbReference type="InterPro" id="IPR011006">
    <property type="entry name" value="CheY-like_superfamily"/>
</dbReference>
<comment type="caution">
    <text evidence="4">The sequence shown here is derived from an EMBL/GenBank/DDBJ whole genome shotgun (WGS) entry which is preliminary data.</text>
</comment>
<proteinExistence type="predicted"/>
<dbReference type="Proteomes" id="UP000652074">
    <property type="component" value="Unassembled WGS sequence"/>
</dbReference>